<evidence type="ECO:0000313" key="3">
    <source>
        <dbReference type="EMBL" id="PLP97909.1"/>
    </source>
</evidence>
<feature type="region of interest" description="Disordered" evidence="2">
    <location>
        <begin position="309"/>
        <end position="333"/>
    </location>
</feature>
<gene>
    <name evidence="3" type="ORF">CYJ10_24205</name>
</gene>
<feature type="compositionally biased region" description="Polar residues" evidence="2">
    <location>
        <begin position="319"/>
        <end position="333"/>
    </location>
</feature>
<dbReference type="Proteomes" id="UP000234341">
    <property type="component" value="Unassembled WGS sequence"/>
</dbReference>
<keyword evidence="1" id="KW-0175">Coiled coil</keyword>
<proteinExistence type="predicted"/>
<dbReference type="OrthoDB" id="10017129at2"/>
<feature type="coiled-coil region" evidence="1">
    <location>
        <begin position="335"/>
        <end position="365"/>
    </location>
</feature>
<sequence length="367" mass="41764">MKAALAQRLSGQWQVKALRIQDWEVVSREPRQWRYHVTATVLPTEDLYKKIGTLNDTAVLAPAAKAGEVRQLSGTAQARFDGQDWDSQFSFDGTSAAFEATPKSAHGGRTVIVSDPKFPAFLASAEAELQKREATLGDDDAQLSRKIGEWNASNQVFNENVQQAKTGLDAEQRQLQQDQQNIRSTVSREVQAANLAIQQEMRERTDGLRKDLDARTAALSQAYRGRVQALQSQYRDLPNQRLTRDEYSEKYRQLRDQDSAMQKQYREQLDRARDDYANRIKALQQESDARRAKLQDDITASVTANVERSGAALQEKRQQQQGDLDASQSQLVGQRSELERRYAVMQAQKTELTRQRQLLEQLKNQTH</sequence>
<feature type="coiled-coil region" evidence="1">
    <location>
        <begin position="244"/>
        <end position="286"/>
    </location>
</feature>
<organism evidence="3 4">
    <name type="scientific">Cupriavidus pauculus</name>
    <dbReference type="NCBI Taxonomy" id="82633"/>
    <lineage>
        <taxon>Bacteria</taxon>
        <taxon>Pseudomonadati</taxon>
        <taxon>Pseudomonadota</taxon>
        <taxon>Betaproteobacteria</taxon>
        <taxon>Burkholderiales</taxon>
        <taxon>Burkholderiaceae</taxon>
        <taxon>Cupriavidus</taxon>
    </lineage>
</organism>
<dbReference type="EMBL" id="PJRP01000014">
    <property type="protein sequence ID" value="PLP97909.1"/>
    <property type="molecule type" value="Genomic_DNA"/>
</dbReference>
<evidence type="ECO:0000256" key="2">
    <source>
        <dbReference type="SAM" id="MobiDB-lite"/>
    </source>
</evidence>
<accession>A0A2N5C6Q5</accession>
<comment type="caution">
    <text evidence="3">The sequence shown here is derived from an EMBL/GenBank/DDBJ whole genome shotgun (WGS) entry which is preliminary data.</text>
</comment>
<dbReference type="AlphaFoldDB" id="A0A2N5C6Q5"/>
<reference evidence="3 4" key="1">
    <citation type="submission" date="2017-12" db="EMBL/GenBank/DDBJ databases">
        <title>Genome sequence of the active heterotrophic nitrifier-denitrifier, Cupriavidus pauculus UM1.</title>
        <authorList>
            <person name="Putonti C."/>
            <person name="Castignetti D."/>
        </authorList>
    </citation>
    <scope>NUCLEOTIDE SEQUENCE [LARGE SCALE GENOMIC DNA]</scope>
    <source>
        <strain evidence="3 4">UM1</strain>
    </source>
</reference>
<evidence type="ECO:0000256" key="1">
    <source>
        <dbReference type="SAM" id="Coils"/>
    </source>
</evidence>
<dbReference type="RefSeq" id="WP_101683995.1">
    <property type="nucleotide sequence ID" value="NZ_PJRP01000014.1"/>
</dbReference>
<protein>
    <submittedName>
        <fullName evidence="3">Uncharacterized protein</fullName>
    </submittedName>
</protein>
<name>A0A2N5C6Q5_9BURK</name>
<evidence type="ECO:0000313" key="4">
    <source>
        <dbReference type="Proteomes" id="UP000234341"/>
    </source>
</evidence>